<protein>
    <submittedName>
        <fullName evidence="2">Uncharacterized protein</fullName>
    </submittedName>
</protein>
<keyword evidence="3" id="KW-1185">Reference proteome</keyword>
<evidence type="ECO:0000313" key="2">
    <source>
        <dbReference type="EMBL" id="KAL0574039.1"/>
    </source>
</evidence>
<proteinExistence type="predicted"/>
<gene>
    <name evidence="2" type="ORF">V5O48_007903</name>
</gene>
<accession>A0ABR3FFB6</accession>
<comment type="caution">
    <text evidence="2">The sequence shown here is derived from an EMBL/GenBank/DDBJ whole genome shotgun (WGS) entry which is preliminary data.</text>
</comment>
<dbReference type="Proteomes" id="UP001465976">
    <property type="component" value="Unassembled WGS sequence"/>
</dbReference>
<sequence length="136" mass="15367">MQTFRYEPIEPQEILTGCIVELQISFMAVQTDGRNERFKTIAVLRVITILDNTLARSAMINCQQDLANRRSDKNSTVPTKNPLILKRRNGNVPGMYGNSRAKNVEGDGGKIAEDMNMDKHEQAEGSSRLEKKQKKD</sequence>
<feature type="region of interest" description="Disordered" evidence="1">
    <location>
        <begin position="68"/>
        <end position="136"/>
    </location>
</feature>
<name>A0ABR3FFB6_9AGAR</name>
<reference evidence="2 3" key="1">
    <citation type="submission" date="2024-02" db="EMBL/GenBank/DDBJ databases">
        <title>A draft genome for the cacao thread blight pathogen Marasmius crinis-equi.</title>
        <authorList>
            <person name="Cohen S.P."/>
            <person name="Baruah I.K."/>
            <person name="Amoako-Attah I."/>
            <person name="Bukari Y."/>
            <person name="Meinhardt L.W."/>
            <person name="Bailey B.A."/>
        </authorList>
    </citation>
    <scope>NUCLEOTIDE SEQUENCE [LARGE SCALE GENOMIC DNA]</scope>
    <source>
        <strain evidence="2 3">GH-76</strain>
    </source>
</reference>
<evidence type="ECO:0000256" key="1">
    <source>
        <dbReference type="SAM" id="MobiDB-lite"/>
    </source>
</evidence>
<dbReference type="EMBL" id="JBAHYK010000436">
    <property type="protein sequence ID" value="KAL0574039.1"/>
    <property type="molecule type" value="Genomic_DNA"/>
</dbReference>
<evidence type="ECO:0000313" key="3">
    <source>
        <dbReference type="Proteomes" id="UP001465976"/>
    </source>
</evidence>
<organism evidence="2 3">
    <name type="scientific">Marasmius crinis-equi</name>
    <dbReference type="NCBI Taxonomy" id="585013"/>
    <lineage>
        <taxon>Eukaryota</taxon>
        <taxon>Fungi</taxon>
        <taxon>Dikarya</taxon>
        <taxon>Basidiomycota</taxon>
        <taxon>Agaricomycotina</taxon>
        <taxon>Agaricomycetes</taxon>
        <taxon>Agaricomycetidae</taxon>
        <taxon>Agaricales</taxon>
        <taxon>Marasmiineae</taxon>
        <taxon>Marasmiaceae</taxon>
        <taxon>Marasmius</taxon>
    </lineage>
</organism>
<feature type="compositionally biased region" description="Basic and acidic residues" evidence="1">
    <location>
        <begin position="102"/>
        <end position="130"/>
    </location>
</feature>